<evidence type="ECO:0000259" key="4">
    <source>
        <dbReference type="PROSITE" id="PS51000"/>
    </source>
</evidence>
<dbReference type="InterPro" id="IPR013196">
    <property type="entry name" value="HTH_11"/>
</dbReference>
<keyword evidence="3" id="KW-0804">Transcription</keyword>
<dbReference type="InterPro" id="IPR036388">
    <property type="entry name" value="WH-like_DNA-bd_sf"/>
</dbReference>
<dbReference type="EMBL" id="JACCKD010000008">
    <property type="protein sequence ID" value="MBA0127847.1"/>
    <property type="molecule type" value="Genomic_DNA"/>
</dbReference>
<dbReference type="Pfam" id="PF08279">
    <property type="entry name" value="HTH_11"/>
    <property type="match status" value="1"/>
</dbReference>
<dbReference type="GO" id="GO:0003700">
    <property type="term" value="F:DNA-binding transcription factor activity"/>
    <property type="evidence" value="ECO:0007669"/>
    <property type="project" value="InterPro"/>
</dbReference>
<feature type="domain" description="HTH deoR-type" evidence="4">
    <location>
        <begin position="4"/>
        <end position="63"/>
    </location>
</feature>
<evidence type="ECO:0000313" key="6">
    <source>
        <dbReference type="Proteomes" id="UP000582974"/>
    </source>
</evidence>
<gene>
    <name evidence="5" type="ORF">H0B56_20065</name>
</gene>
<dbReference type="AlphaFoldDB" id="A0A838AFC3"/>
<evidence type="ECO:0000256" key="2">
    <source>
        <dbReference type="ARBA" id="ARBA00023125"/>
    </source>
</evidence>
<comment type="caution">
    <text evidence="5">The sequence shown here is derived from an EMBL/GenBank/DDBJ whole genome shotgun (WGS) entry which is preliminary data.</text>
</comment>
<dbReference type="InterPro" id="IPR036390">
    <property type="entry name" value="WH_DNA-bd_sf"/>
</dbReference>
<keyword evidence="2" id="KW-0238">DNA-binding</keyword>
<dbReference type="RefSeq" id="WP_180894645.1">
    <property type="nucleotide sequence ID" value="NZ_JACCKD010000008.1"/>
</dbReference>
<dbReference type="PANTHER" id="PTHR34580:SF3">
    <property type="entry name" value="PROTEIN PAFB"/>
    <property type="match status" value="1"/>
</dbReference>
<dbReference type="Pfam" id="PF13280">
    <property type="entry name" value="WYL"/>
    <property type="match status" value="1"/>
</dbReference>
<dbReference type="Proteomes" id="UP000582974">
    <property type="component" value="Unassembled WGS sequence"/>
</dbReference>
<proteinExistence type="predicted"/>
<dbReference type="InterPro" id="IPR051534">
    <property type="entry name" value="CBASS_pafABC_assoc_protein"/>
</dbReference>
<dbReference type="CDD" id="cd00090">
    <property type="entry name" value="HTH_ARSR"/>
    <property type="match status" value="1"/>
</dbReference>
<dbReference type="PIRSF" id="PIRSF016838">
    <property type="entry name" value="PafC"/>
    <property type="match status" value="1"/>
</dbReference>
<dbReference type="InterPro" id="IPR011991">
    <property type="entry name" value="ArsR-like_HTH"/>
</dbReference>
<dbReference type="InterPro" id="IPR018356">
    <property type="entry name" value="Tscrpt_reg_HTH_DeoR_CS"/>
</dbReference>
<dbReference type="PROSITE" id="PS00894">
    <property type="entry name" value="HTH_DEOR_1"/>
    <property type="match status" value="1"/>
</dbReference>
<accession>A0A838AFC3</accession>
<dbReference type="GO" id="GO:0003677">
    <property type="term" value="F:DNA binding"/>
    <property type="evidence" value="ECO:0007669"/>
    <property type="project" value="UniProtKB-KW"/>
</dbReference>
<dbReference type="SMART" id="SM00420">
    <property type="entry name" value="HTH_DEOR"/>
    <property type="match status" value="1"/>
</dbReference>
<name>A0A838AFC3_9PSEU</name>
<keyword evidence="6" id="KW-1185">Reference proteome</keyword>
<dbReference type="PROSITE" id="PS51000">
    <property type="entry name" value="HTH_DEOR_2"/>
    <property type="match status" value="1"/>
</dbReference>
<organism evidence="5 6">
    <name type="scientific">Haloechinothrix aidingensis</name>
    <dbReference type="NCBI Taxonomy" id="2752311"/>
    <lineage>
        <taxon>Bacteria</taxon>
        <taxon>Bacillati</taxon>
        <taxon>Actinomycetota</taxon>
        <taxon>Actinomycetes</taxon>
        <taxon>Pseudonocardiales</taxon>
        <taxon>Pseudonocardiaceae</taxon>
        <taxon>Haloechinothrix</taxon>
    </lineage>
</organism>
<protein>
    <submittedName>
        <fullName evidence="5">WYL domain-containing protein</fullName>
    </submittedName>
</protein>
<sequence>MQTTAARLLQLLSLLQTRQEWSGADLAAELGITPRTVRRDMNRLRELGYPVTGRTGEHGGYRLGPGARMPPLLLDEDEAVAVAVALASSPGVAGSGDRDSSVRALGKLEQLLPRRLRSRVSAVATTTSAVTPHGATVGTATIALIAGACHRSEALRFNYRDGAGVDTSRHVEPYRLVLAGRRWYLLAWDVDRQDWRTFRVDRLAEPRPTGRRFSAVEAPDAEAYVHESISIHPYRYRVRVRLYGPAPTLAERVPAEAVVLSAIDTETCELVAGADSLDVAAMHIAVLGVDFDIHEPAELRAHVSALAERLARAGAGAPG</sequence>
<dbReference type="InterPro" id="IPR057727">
    <property type="entry name" value="WCX_dom"/>
</dbReference>
<evidence type="ECO:0000256" key="1">
    <source>
        <dbReference type="ARBA" id="ARBA00023015"/>
    </source>
</evidence>
<dbReference type="InterPro" id="IPR028349">
    <property type="entry name" value="PafC-like"/>
</dbReference>
<dbReference type="Gene3D" id="1.10.10.10">
    <property type="entry name" value="Winged helix-like DNA-binding domain superfamily/Winged helix DNA-binding domain"/>
    <property type="match status" value="1"/>
</dbReference>
<dbReference type="PROSITE" id="PS52050">
    <property type="entry name" value="WYL"/>
    <property type="match status" value="1"/>
</dbReference>
<keyword evidence="1" id="KW-0805">Transcription regulation</keyword>
<reference evidence="5 6" key="1">
    <citation type="submission" date="2020-07" db="EMBL/GenBank/DDBJ databases">
        <title>Genome of Haloechinothrix sp.</title>
        <authorList>
            <person name="Tang S.-K."/>
            <person name="Yang L."/>
            <person name="Zhu W.-Y."/>
        </authorList>
    </citation>
    <scope>NUCLEOTIDE SEQUENCE [LARGE SCALE GENOMIC DNA]</scope>
    <source>
        <strain evidence="5 6">YIM 98757</strain>
    </source>
</reference>
<dbReference type="SUPFAM" id="SSF46785">
    <property type="entry name" value="Winged helix' DNA-binding domain"/>
    <property type="match status" value="1"/>
</dbReference>
<dbReference type="Pfam" id="PF25583">
    <property type="entry name" value="WCX"/>
    <property type="match status" value="1"/>
</dbReference>
<dbReference type="InterPro" id="IPR026881">
    <property type="entry name" value="WYL_dom"/>
</dbReference>
<dbReference type="PANTHER" id="PTHR34580">
    <property type="match status" value="1"/>
</dbReference>
<evidence type="ECO:0000256" key="3">
    <source>
        <dbReference type="ARBA" id="ARBA00023163"/>
    </source>
</evidence>
<evidence type="ECO:0000313" key="5">
    <source>
        <dbReference type="EMBL" id="MBA0127847.1"/>
    </source>
</evidence>
<dbReference type="InterPro" id="IPR001034">
    <property type="entry name" value="DeoR_HTH"/>
</dbReference>